<feature type="region of interest" description="Disordered" evidence="5">
    <location>
        <begin position="135"/>
        <end position="179"/>
    </location>
</feature>
<dbReference type="Gene3D" id="3.10.110.10">
    <property type="entry name" value="Ubiquitin Conjugating Enzyme"/>
    <property type="match status" value="1"/>
</dbReference>
<dbReference type="InterPro" id="IPR023313">
    <property type="entry name" value="UBQ-conjugating_AS"/>
</dbReference>
<gene>
    <name evidence="7" type="ORF">BGW38_000276</name>
</gene>
<dbReference type="OrthoDB" id="10069349at2759"/>
<dbReference type="GO" id="GO:0016740">
    <property type="term" value="F:transferase activity"/>
    <property type="evidence" value="ECO:0007669"/>
    <property type="project" value="UniProtKB-KW"/>
</dbReference>
<keyword evidence="4" id="KW-0547">Nucleotide-binding</keyword>
<keyword evidence="8" id="KW-1185">Reference proteome</keyword>
<feature type="domain" description="UBC core" evidence="6">
    <location>
        <begin position="1"/>
        <end position="127"/>
    </location>
</feature>
<dbReference type="EMBL" id="JAABOA010001071">
    <property type="protein sequence ID" value="KAF9582385.1"/>
    <property type="molecule type" value="Genomic_DNA"/>
</dbReference>
<dbReference type="GO" id="GO:0005524">
    <property type="term" value="F:ATP binding"/>
    <property type="evidence" value="ECO:0007669"/>
    <property type="project" value="UniProtKB-UniRule"/>
</dbReference>
<evidence type="ECO:0000256" key="3">
    <source>
        <dbReference type="PROSITE-ProRule" id="PRU10133"/>
    </source>
</evidence>
<dbReference type="Proteomes" id="UP000780801">
    <property type="component" value="Unassembled WGS sequence"/>
</dbReference>
<evidence type="ECO:0000256" key="2">
    <source>
        <dbReference type="ARBA" id="ARBA00022786"/>
    </source>
</evidence>
<evidence type="ECO:0000256" key="4">
    <source>
        <dbReference type="RuleBase" id="RU362109"/>
    </source>
</evidence>
<evidence type="ECO:0000313" key="7">
    <source>
        <dbReference type="EMBL" id="KAF9582385.1"/>
    </source>
</evidence>
<evidence type="ECO:0000259" key="6">
    <source>
        <dbReference type="PROSITE" id="PS50127"/>
    </source>
</evidence>
<feature type="active site" description="Glycyl thioester intermediate" evidence="3">
    <location>
        <position position="65"/>
    </location>
</feature>
<dbReference type="PROSITE" id="PS50127">
    <property type="entry name" value="UBC_2"/>
    <property type="match status" value="1"/>
</dbReference>
<organism evidence="7 8">
    <name type="scientific">Lunasporangiospora selenospora</name>
    <dbReference type="NCBI Taxonomy" id="979761"/>
    <lineage>
        <taxon>Eukaryota</taxon>
        <taxon>Fungi</taxon>
        <taxon>Fungi incertae sedis</taxon>
        <taxon>Mucoromycota</taxon>
        <taxon>Mortierellomycotina</taxon>
        <taxon>Mortierellomycetes</taxon>
        <taxon>Mortierellales</taxon>
        <taxon>Mortierellaceae</taxon>
        <taxon>Lunasporangiospora</taxon>
    </lineage>
</organism>
<proteinExistence type="inferred from homology"/>
<keyword evidence="1" id="KW-0808">Transferase</keyword>
<feature type="compositionally biased region" description="Polar residues" evidence="5">
    <location>
        <begin position="225"/>
        <end position="234"/>
    </location>
</feature>
<dbReference type="AlphaFoldDB" id="A0A9P6KF46"/>
<evidence type="ECO:0000256" key="1">
    <source>
        <dbReference type="ARBA" id="ARBA00022679"/>
    </source>
</evidence>
<protein>
    <recommendedName>
        <fullName evidence="6">UBC core domain-containing protein</fullName>
    </recommendedName>
</protein>
<dbReference type="InterPro" id="IPR016135">
    <property type="entry name" value="UBQ-conjugating_enzyme/RWD"/>
</dbReference>
<dbReference type="PANTHER" id="PTHR24067">
    <property type="entry name" value="UBIQUITIN-CONJUGATING ENZYME E2"/>
    <property type="match status" value="1"/>
</dbReference>
<keyword evidence="2 4" id="KW-0833">Ubl conjugation pathway</keyword>
<evidence type="ECO:0000313" key="8">
    <source>
        <dbReference type="Proteomes" id="UP000780801"/>
    </source>
</evidence>
<dbReference type="InterPro" id="IPR000608">
    <property type="entry name" value="UBC"/>
</dbReference>
<dbReference type="SMART" id="SM00212">
    <property type="entry name" value="UBCc"/>
    <property type="match status" value="1"/>
</dbReference>
<dbReference type="InterPro" id="IPR050113">
    <property type="entry name" value="Ub_conjugating_enzyme"/>
</dbReference>
<feature type="region of interest" description="Disordered" evidence="5">
    <location>
        <begin position="198"/>
        <end position="247"/>
    </location>
</feature>
<keyword evidence="4" id="KW-0067">ATP-binding</keyword>
<comment type="caution">
    <text evidence="7">The sequence shown here is derived from an EMBL/GenBank/DDBJ whole genome shotgun (WGS) entry which is preliminary data.</text>
</comment>
<dbReference type="Pfam" id="PF00179">
    <property type="entry name" value="UQ_con"/>
    <property type="match status" value="1"/>
</dbReference>
<evidence type="ECO:0000256" key="5">
    <source>
        <dbReference type="SAM" id="MobiDB-lite"/>
    </source>
</evidence>
<feature type="compositionally biased region" description="Basic and acidic residues" evidence="5">
    <location>
        <begin position="148"/>
        <end position="169"/>
    </location>
</feature>
<sequence length="387" mass="41295">MDTISPAALRKVTRELYGLQNDPPEGIRLVEHQDSISDINAWILGPGYFVTKIFHPNVSKQGEVCVSTLKKDWQKDLGLKHILLVVKCLLIVPNPESALNEEAGRQLLERYDDYAKHARLMTSIHARSNVNDIFPRSTRTRSTVDPLVPEKEKDRSKEKDEKGCDKEKPAGSGTPTTSAISATVGSIKALQSNQGAVLQEDSTSTTKLGVQDTNGAYGKLKPMRPSQQPQDSGGTTTGKRKMLSDETPLDNIPMSQCALTPHSTAATGSAAPTSPASTFTNTCAGRYIQCGTEAVSGAAAAATTAVGGVGGGGNTYSSSSSSVLMQNMMGHGGGSGAGGLIHHPLHATTGLHGFQCSTRIQAHHHHHVHINLQNQAQVNKKRSLRRL</sequence>
<name>A0A9P6KF46_9FUNG</name>
<accession>A0A9P6KF46</accession>
<dbReference type="CDD" id="cd23804">
    <property type="entry name" value="UBCc_UBE2S"/>
    <property type="match status" value="1"/>
</dbReference>
<feature type="compositionally biased region" description="Polar residues" evidence="5">
    <location>
        <begin position="198"/>
        <end position="214"/>
    </location>
</feature>
<dbReference type="SUPFAM" id="SSF54495">
    <property type="entry name" value="UBC-like"/>
    <property type="match status" value="1"/>
</dbReference>
<dbReference type="PROSITE" id="PS00183">
    <property type="entry name" value="UBC_1"/>
    <property type="match status" value="1"/>
</dbReference>
<comment type="similarity">
    <text evidence="4">Belongs to the ubiquitin-conjugating enzyme family.</text>
</comment>
<reference evidence="7" key="1">
    <citation type="journal article" date="2020" name="Fungal Divers.">
        <title>Resolving the Mortierellaceae phylogeny through synthesis of multi-gene phylogenetics and phylogenomics.</title>
        <authorList>
            <person name="Vandepol N."/>
            <person name="Liber J."/>
            <person name="Desiro A."/>
            <person name="Na H."/>
            <person name="Kennedy M."/>
            <person name="Barry K."/>
            <person name="Grigoriev I.V."/>
            <person name="Miller A.N."/>
            <person name="O'Donnell K."/>
            <person name="Stajich J.E."/>
            <person name="Bonito G."/>
        </authorList>
    </citation>
    <scope>NUCLEOTIDE SEQUENCE</scope>
    <source>
        <strain evidence="7">KOD1015</strain>
    </source>
</reference>